<dbReference type="Proteomes" id="UP000467260">
    <property type="component" value="Chromosome"/>
</dbReference>
<evidence type="ECO:0000313" key="6">
    <source>
        <dbReference type="Proteomes" id="UP000467260"/>
    </source>
</evidence>
<gene>
    <name evidence="5" type="ORF">MHIB_01390</name>
</gene>
<dbReference type="Gene3D" id="1.10.10.10">
    <property type="entry name" value="Winged helix-like DNA-binding domain superfamily/Winged helix DNA-binding domain"/>
    <property type="match status" value="1"/>
</dbReference>
<name>A0A7I7WYX3_9MYCO</name>
<dbReference type="Pfam" id="PF09126">
    <property type="entry name" value="NaeI"/>
    <property type="match status" value="1"/>
</dbReference>
<dbReference type="GO" id="GO:0003677">
    <property type="term" value="F:DNA binding"/>
    <property type="evidence" value="ECO:0007669"/>
    <property type="project" value="InterPro"/>
</dbReference>
<dbReference type="InterPro" id="IPR036388">
    <property type="entry name" value="WH-like_DNA-bd_sf"/>
</dbReference>
<reference evidence="5 6" key="1">
    <citation type="journal article" date="2019" name="Emerg. Microbes Infect.">
        <title>Comprehensive subspecies identification of 175 nontuberculous mycobacteria species based on 7547 genomic profiles.</title>
        <authorList>
            <person name="Matsumoto Y."/>
            <person name="Kinjo T."/>
            <person name="Motooka D."/>
            <person name="Nabeya D."/>
            <person name="Jung N."/>
            <person name="Uechi K."/>
            <person name="Horii T."/>
            <person name="Iida T."/>
            <person name="Fujita J."/>
            <person name="Nakamura S."/>
        </authorList>
    </citation>
    <scope>NUCLEOTIDE SEQUENCE [LARGE SCALE GENOMIC DNA]</scope>
    <source>
        <strain evidence="5 6">JCM 13571</strain>
    </source>
</reference>
<dbReference type="RefSeq" id="WP_234808989.1">
    <property type="nucleotide sequence ID" value="NZ_AP022609.1"/>
</dbReference>
<dbReference type="AlphaFoldDB" id="A0A7I7WYX3"/>
<dbReference type="KEGG" id="mhib:MHIB_01390"/>
<dbReference type="CDD" id="cd22338">
    <property type="entry name" value="NaeI-like"/>
    <property type="match status" value="1"/>
</dbReference>
<keyword evidence="1" id="KW-0540">Nuclease</keyword>
<protein>
    <recommendedName>
        <fullName evidence="4">Type II restriction enzyme NaeI domain-containing protein</fullName>
    </recommendedName>
</protein>
<evidence type="ECO:0000259" key="4">
    <source>
        <dbReference type="Pfam" id="PF09126"/>
    </source>
</evidence>
<keyword evidence="6" id="KW-1185">Reference proteome</keyword>
<evidence type="ECO:0000313" key="5">
    <source>
        <dbReference type="EMBL" id="BBZ21721.1"/>
    </source>
</evidence>
<evidence type="ECO:0000256" key="1">
    <source>
        <dbReference type="ARBA" id="ARBA00022722"/>
    </source>
</evidence>
<feature type="domain" description="Type II restriction enzyme NaeI" evidence="4">
    <location>
        <begin position="12"/>
        <end position="303"/>
    </location>
</feature>
<dbReference type="GO" id="GO:0009307">
    <property type="term" value="P:DNA restriction-modification system"/>
    <property type="evidence" value="ECO:0007669"/>
    <property type="project" value="InterPro"/>
</dbReference>
<dbReference type="SUPFAM" id="SSF52980">
    <property type="entry name" value="Restriction endonuclease-like"/>
    <property type="match status" value="1"/>
</dbReference>
<evidence type="ECO:0000256" key="3">
    <source>
        <dbReference type="ARBA" id="ARBA00022801"/>
    </source>
</evidence>
<dbReference type="REBASE" id="378439">
    <property type="entry name" value="Mhi13571ORF1400P"/>
</dbReference>
<dbReference type="InterPro" id="IPR011335">
    <property type="entry name" value="Restrct_endonuc-II-like"/>
</dbReference>
<proteinExistence type="predicted"/>
<evidence type="ECO:0000256" key="2">
    <source>
        <dbReference type="ARBA" id="ARBA00022759"/>
    </source>
</evidence>
<dbReference type="Gene3D" id="3.40.600.10">
    <property type="entry name" value="DNA mismatch repair MutH/Restriction endonuclease, type II"/>
    <property type="match status" value="1"/>
</dbReference>
<dbReference type="InterPro" id="IPR037057">
    <property type="entry name" value="DNA_rep_MutH/T2_RE_sf"/>
</dbReference>
<keyword evidence="3" id="KW-0378">Hydrolase</keyword>
<organism evidence="5 6">
    <name type="scientific">Mycolicibacter hiberniae</name>
    <dbReference type="NCBI Taxonomy" id="29314"/>
    <lineage>
        <taxon>Bacteria</taxon>
        <taxon>Bacillati</taxon>
        <taxon>Actinomycetota</taxon>
        <taxon>Actinomycetes</taxon>
        <taxon>Mycobacteriales</taxon>
        <taxon>Mycobacteriaceae</taxon>
        <taxon>Mycolicibacter</taxon>
    </lineage>
</organism>
<dbReference type="EMBL" id="AP022609">
    <property type="protein sequence ID" value="BBZ21721.1"/>
    <property type="molecule type" value="Genomic_DNA"/>
</dbReference>
<accession>A0A7I7WYX3</accession>
<dbReference type="InterPro" id="IPR015210">
    <property type="entry name" value="NaeI"/>
</dbReference>
<keyword evidence="2" id="KW-0255">Endonuclease</keyword>
<dbReference type="GO" id="GO:0009036">
    <property type="term" value="F:type II site-specific deoxyribonuclease activity"/>
    <property type="evidence" value="ECO:0007669"/>
    <property type="project" value="InterPro"/>
</dbReference>
<sequence length="319" mass="36121">MDWFDDAPDARERFRWALRDSLDELLDGQRTGRWAYQHLTKTEKTYLGTAVEVNLTKEFEFCNGDHLDWQIAGRDIDCKFSKDLGGWEIPMEMYLCADHGDRQGRADHPALLTWFDDTTSRWAAGLTTVSDESLRWKLDDNGDTVRAYNRDNKRRLAESSAAGVYWLWGGLQADLPRNLLLHLNPDRRERIFSFPNSGQKRVDQLFREVQGQIVGRQTVLTVGQQDDAPKRVRDARLHLRSGGILILGHQDSHPAIATALQLPVPVKGEWIAVRVTPVSEADTRPCCILSGQRWAVAQVDEPTVVAPELPKKLVAPTSA</sequence>